<name>A0A410JZ15_9BACT</name>
<protein>
    <recommendedName>
        <fullName evidence="3">Alpha/beta hydrolase</fullName>
    </recommendedName>
</protein>
<evidence type="ECO:0000313" key="1">
    <source>
        <dbReference type="EMBL" id="QAR33268.1"/>
    </source>
</evidence>
<organism evidence="1 2">
    <name type="scientific">Geovibrio thiophilus</name>
    <dbReference type="NCBI Taxonomy" id="139438"/>
    <lineage>
        <taxon>Bacteria</taxon>
        <taxon>Pseudomonadati</taxon>
        <taxon>Deferribacterota</taxon>
        <taxon>Deferribacteres</taxon>
        <taxon>Deferribacterales</taxon>
        <taxon>Geovibrionaceae</taxon>
        <taxon>Geovibrio</taxon>
    </lineage>
</organism>
<evidence type="ECO:0008006" key="3">
    <source>
        <dbReference type="Google" id="ProtNLM"/>
    </source>
</evidence>
<gene>
    <name evidence="1" type="ORF">EP073_07590</name>
</gene>
<keyword evidence="2" id="KW-1185">Reference proteome</keyword>
<dbReference type="AlphaFoldDB" id="A0A410JZ15"/>
<dbReference type="SUPFAM" id="SSF53474">
    <property type="entry name" value="alpha/beta-Hydrolases"/>
    <property type="match status" value="1"/>
</dbReference>
<dbReference type="RefSeq" id="WP_128466554.1">
    <property type="nucleotide sequence ID" value="NZ_CP035108.1"/>
</dbReference>
<proteinExistence type="predicted"/>
<dbReference type="KEGG" id="gtl:EP073_07590"/>
<evidence type="ECO:0000313" key="2">
    <source>
        <dbReference type="Proteomes" id="UP000287502"/>
    </source>
</evidence>
<dbReference type="PROSITE" id="PS51257">
    <property type="entry name" value="PROKAR_LIPOPROTEIN"/>
    <property type="match status" value="1"/>
</dbReference>
<dbReference type="Proteomes" id="UP000287502">
    <property type="component" value="Chromosome"/>
</dbReference>
<dbReference type="Gene3D" id="3.40.50.1820">
    <property type="entry name" value="alpha/beta hydrolase"/>
    <property type="match status" value="1"/>
</dbReference>
<dbReference type="OrthoDB" id="2004167at2"/>
<dbReference type="InterPro" id="IPR029058">
    <property type="entry name" value="AB_hydrolase_fold"/>
</dbReference>
<sequence>MIKYLILSLISVTVLSCGGNGSGVTGEPEQSSELILGHANHVSNILFAHGYHDSNIAWDTYVDYIHDSYPDWKTYRTSVTYNESIEQRGGELAHYIASLDNVSDDSLIAVGHSMGGLDLRYVVTMGNSRQAFPDDEFYMAARKIHKVYTIASPHGGDMFGGLGGSYSPLDNGAISLGIEQMQQFNITHPYSSMSVDGRKISLLAFRFHCGDTRLSDGGGALEPSSDTDSDGTVAVQRQILFGAPFTQSVFHGRHTENFPNMCSTDIMETEHKLDILDGILTNKQYYTDVKDIVFYDGNNCTGEEKGAFSSRHKNGSVKCSSAGICENDSAKSVKLYAGLQADTAIALYDNADHHHLDDWTRIHVGEELEQDYCINTLEPENALLVEEFGNGITMTYHEMNGLDGKVSGLNVGTSSEQYDPYNIVFYDDYNCEGGIAGGFRSSESITRDCTDSPECRNDAAKSVLIYKGAKDTHVYVYNDPDGDTDQQWGRLVIGDTVTDNICINDLETSHNPDSETLGYEWHDNSGFCVINCGIAGNVSRIRVVPQ</sequence>
<dbReference type="EMBL" id="CP035108">
    <property type="protein sequence ID" value="QAR33268.1"/>
    <property type="molecule type" value="Genomic_DNA"/>
</dbReference>
<accession>A0A410JZ15</accession>
<reference evidence="1 2" key="1">
    <citation type="submission" date="2019-01" db="EMBL/GenBank/DDBJ databases">
        <title>Geovibrio thiophilus DSM 11263, complete genome.</title>
        <authorList>
            <person name="Spring S."/>
            <person name="Bunk B."/>
            <person name="Sproer C."/>
        </authorList>
    </citation>
    <scope>NUCLEOTIDE SEQUENCE [LARGE SCALE GENOMIC DNA]</scope>
    <source>
        <strain evidence="1 2">DSM 11263</strain>
    </source>
</reference>